<evidence type="ECO:0000313" key="3">
    <source>
        <dbReference type="EMBL" id="MDI1492263.1"/>
    </source>
</evidence>
<sequence>MSATVGYLQSYADKTKWQPSSEAKEATRKTLTNSEWADGLRGIAAIYVMLSHMTLAFARYIVAPNTGMNQPSFWMQRPILRLVGQGPAWVACFIILSGFVNSLRPIKLARQGQVETALSNLAVSSFRRSFRLFLPALTATVGSWFICQLGAYKVARESDAYWLAVTSPQPSASIGIAIDDLIRAVRGTWMFDPSNDYDQPQWALLYLLLGSMICFTSLLVLINMRTRFRVGALTILWLWSWNWDVKMRSPMVAMGIYTGILLAELHHSDIPLRLARFSPIYTPPLLLLSLILMSFPAEYQKQAPWSSYLLDLHMKFFGPLVVEDRAWPAVGSGLLCFTIVMSPHMRKLLSQRYLLWLGKISFPLYLLHGSFMRSILAWMLFANQSKIEIEQKNGDQTYVVMKYPLPPPITYVIVMPIFFGVLGYATHLWANKVEPHFGVITKHAEAIMFGKKDVARQTPLPVARQD</sequence>
<feature type="transmembrane region" description="Helical" evidence="1">
    <location>
        <begin position="409"/>
        <end position="430"/>
    </location>
</feature>
<keyword evidence="1" id="KW-0472">Membrane</keyword>
<dbReference type="Proteomes" id="UP001161017">
    <property type="component" value="Unassembled WGS sequence"/>
</dbReference>
<feature type="transmembrane region" description="Helical" evidence="1">
    <location>
        <begin position="43"/>
        <end position="62"/>
    </location>
</feature>
<feature type="transmembrane region" description="Helical" evidence="1">
    <location>
        <begin position="202"/>
        <end position="221"/>
    </location>
</feature>
<protein>
    <recommendedName>
        <fullName evidence="2">Acyltransferase 3 domain-containing protein</fullName>
    </recommendedName>
</protein>
<dbReference type="GO" id="GO:0016747">
    <property type="term" value="F:acyltransferase activity, transferring groups other than amino-acyl groups"/>
    <property type="evidence" value="ECO:0007669"/>
    <property type="project" value="InterPro"/>
</dbReference>
<dbReference type="InterPro" id="IPR050879">
    <property type="entry name" value="Acyltransferase_3"/>
</dbReference>
<dbReference type="EMBL" id="JAPUFD010000018">
    <property type="protein sequence ID" value="MDI1492263.1"/>
    <property type="molecule type" value="Genomic_DNA"/>
</dbReference>
<feature type="transmembrane region" description="Helical" evidence="1">
    <location>
        <begin position="132"/>
        <end position="152"/>
    </location>
</feature>
<accession>A0AA43QWK8</accession>
<keyword evidence="1" id="KW-0812">Transmembrane</keyword>
<organism evidence="3 4">
    <name type="scientific">Ramalina farinacea</name>
    <dbReference type="NCBI Taxonomy" id="258253"/>
    <lineage>
        <taxon>Eukaryota</taxon>
        <taxon>Fungi</taxon>
        <taxon>Dikarya</taxon>
        <taxon>Ascomycota</taxon>
        <taxon>Pezizomycotina</taxon>
        <taxon>Lecanoromycetes</taxon>
        <taxon>OSLEUM clade</taxon>
        <taxon>Lecanoromycetidae</taxon>
        <taxon>Lecanorales</taxon>
        <taxon>Lecanorineae</taxon>
        <taxon>Ramalinaceae</taxon>
        <taxon>Ramalina</taxon>
    </lineage>
</organism>
<evidence type="ECO:0000259" key="2">
    <source>
        <dbReference type="Pfam" id="PF01757"/>
    </source>
</evidence>
<feature type="transmembrane region" description="Helical" evidence="1">
    <location>
        <begin position="82"/>
        <end position="103"/>
    </location>
</feature>
<proteinExistence type="predicted"/>
<dbReference type="PANTHER" id="PTHR23028">
    <property type="entry name" value="ACETYLTRANSFERASE"/>
    <property type="match status" value="1"/>
</dbReference>
<keyword evidence="1" id="KW-1133">Transmembrane helix</keyword>
<comment type="caution">
    <text evidence="3">The sequence shown here is derived from an EMBL/GenBank/DDBJ whole genome shotgun (WGS) entry which is preliminary data.</text>
</comment>
<feature type="transmembrane region" description="Helical" evidence="1">
    <location>
        <begin position="362"/>
        <end position="381"/>
    </location>
</feature>
<evidence type="ECO:0000313" key="4">
    <source>
        <dbReference type="Proteomes" id="UP001161017"/>
    </source>
</evidence>
<name>A0AA43QWK8_9LECA</name>
<keyword evidence="4" id="KW-1185">Reference proteome</keyword>
<dbReference type="PANTHER" id="PTHR23028:SF128">
    <property type="entry name" value="ACYLTRANSFERASE 3 DOMAIN-CONTAINING PROTEIN"/>
    <property type="match status" value="1"/>
</dbReference>
<gene>
    <name evidence="3" type="ORF">OHK93_003475</name>
</gene>
<dbReference type="InterPro" id="IPR002656">
    <property type="entry name" value="Acyl_transf_3_dom"/>
</dbReference>
<dbReference type="AlphaFoldDB" id="A0AA43QWK8"/>
<feature type="domain" description="Acyltransferase 3" evidence="2">
    <location>
        <begin position="35"/>
        <end position="419"/>
    </location>
</feature>
<evidence type="ECO:0000256" key="1">
    <source>
        <dbReference type="SAM" id="Phobius"/>
    </source>
</evidence>
<dbReference type="Pfam" id="PF01757">
    <property type="entry name" value="Acyl_transf_3"/>
    <property type="match status" value="1"/>
</dbReference>
<reference evidence="3" key="1">
    <citation type="journal article" date="2023" name="Genome Biol. Evol.">
        <title>First Whole Genome Sequence and Flow Cytometry Genome Size Data for the Lichen-Forming Fungus Ramalina farinacea (Ascomycota).</title>
        <authorList>
            <person name="Llewellyn T."/>
            <person name="Mian S."/>
            <person name="Hill R."/>
            <person name="Leitch I.J."/>
            <person name="Gaya E."/>
        </authorList>
    </citation>
    <scope>NUCLEOTIDE SEQUENCE</scope>
    <source>
        <strain evidence="3">LIQ254RAFAR</strain>
    </source>
</reference>